<dbReference type="PANTHER" id="PTHR47894">
    <property type="entry name" value="HTH-TYPE TRANSCRIPTIONAL REGULATOR GADX"/>
    <property type="match status" value="1"/>
</dbReference>
<comment type="caution">
    <text evidence="5">The sequence shown here is derived from an EMBL/GenBank/DDBJ whole genome shotgun (WGS) entry which is preliminary data.</text>
</comment>
<dbReference type="InterPro" id="IPR032687">
    <property type="entry name" value="AraC-type_N"/>
</dbReference>
<dbReference type="Pfam" id="PF12625">
    <property type="entry name" value="Arabinose_bd"/>
    <property type="match status" value="1"/>
</dbReference>
<evidence type="ECO:0000256" key="2">
    <source>
        <dbReference type="ARBA" id="ARBA00023125"/>
    </source>
</evidence>
<accession>A0A2W2C501</accession>
<dbReference type="Pfam" id="PF12833">
    <property type="entry name" value="HTH_18"/>
    <property type="match status" value="1"/>
</dbReference>
<dbReference type="AlphaFoldDB" id="A0A2W2C501"/>
<evidence type="ECO:0000313" key="6">
    <source>
        <dbReference type="Proteomes" id="UP000248795"/>
    </source>
</evidence>
<dbReference type="Gene3D" id="1.10.10.60">
    <property type="entry name" value="Homeodomain-like"/>
    <property type="match status" value="1"/>
</dbReference>
<evidence type="ECO:0000313" key="5">
    <source>
        <dbReference type="EMBL" id="PZF75243.1"/>
    </source>
</evidence>
<dbReference type="GO" id="GO:0000976">
    <property type="term" value="F:transcription cis-regulatory region binding"/>
    <property type="evidence" value="ECO:0007669"/>
    <property type="project" value="TreeGrafter"/>
</dbReference>
<dbReference type="EMBL" id="QKVK01000013">
    <property type="protein sequence ID" value="PZF75243.1"/>
    <property type="molecule type" value="Genomic_DNA"/>
</dbReference>
<dbReference type="GO" id="GO:0005829">
    <property type="term" value="C:cytosol"/>
    <property type="evidence" value="ECO:0007669"/>
    <property type="project" value="TreeGrafter"/>
</dbReference>
<evidence type="ECO:0000256" key="3">
    <source>
        <dbReference type="ARBA" id="ARBA00023163"/>
    </source>
</evidence>
<keyword evidence="2" id="KW-0238">DNA-binding</keyword>
<feature type="domain" description="HTH araC/xylS-type" evidence="4">
    <location>
        <begin position="261"/>
        <end position="358"/>
    </location>
</feature>
<keyword evidence="6" id="KW-1185">Reference proteome</keyword>
<organism evidence="5 6">
    <name type="scientific">Aestuariivirga litoralis</name>
    <dbReference type="NCBI Taxonomy" id="2650924"/>
    <lineage>
        <taxon>Bacteria</taxon>
        <taxon>Pseudomonadati</taxon>
        <taxon>Pseudomonadota</taxon>
        <taxon>Alphaproteobacteria</taxon>
        <taxon>Hyphomicrobiales</taxon>
        <taxon>Aestuariivirgaceae</taxon>
        <taxon>Aestuariivirga</taxon>
    </lineage>
</organism>
<keyword evidence="3" id="KW-0804">Transcription</keyword>
<dbReference type="PROSITE" id="PS01124">
    <property type="entry name" value="HTH_ARAC_FAMILY_2"/>
    <property type="match status" value="1"/>
</dbReference>
<reference evidence="6" key="1">
    <citation type="submission" date="2018-06" db="EMBL/GenBank/DDBJ databases">
        <title>Aestuariibacter litoralis strain KCTC 52945T.</title>
        <authorList>
            <person name="Li X."/>
            <person name="Salam N."/>
            <person name="Li J.-L."/>
            <person name="Chen Y.-M."/>
            <person name="Yang Z.-W."/>
            <person name="Zhang L.-Y."/>
            <person name="Han M.-X."/>
            <person name="Xiao M."/>
            <person name="Li W.-J."/>
        </authorList>
    </citation>
    <scope>NUCLEOTIDE SEQUENCE [LARGE SCALE GENOMIC DNA]</scope>
    <source>
        <strain evidence="6">KCTC 52945</strain>
    </source>
</reference>
<evidence type="ECO:0000256" key="1">
    <source>
        <dbReference type="ARBA" id="ARBA00023015"/>
    </source>
</evidence>
<sequence>MLTLRRQAFNFRNRLFDPREPSLPFPTNPQTVIAAAGRRLEEFARLQGVDLAPLAQSVGIDVAELSRSDLRINLDAFMRLFHLLEIVSGDDCIGLRYALHFRQGDSGAFGFAILHAPTLREGLRIYQTYQRMVADNAHFDMVEEKDDVTIRWRYTRLIDYPDQYTDFRAALLVKVIRGFLGPGWRPRAVALLRPRPRSTVLHRDYFGPGVSFQTASLNTLSIPASALDTPSGNDDPRLFEMMEAACRAALDAIDRSRDLRLQVTEQILALLPWGEANLPRVAASLAMGERSLQRRLGELDTNFETLVEETRRDLSDRLLGTSTPLSEISYLCGYSNASAYSRAARGWYGVSPQTMRQRLRGHTT</sequence>
<dbReference type="InterPro" id="IPR009057">
    <property type="entry name" value="Homeodomain-like_sf"/>
</dbReference>
<keyword evidence="1" id="KW-0805">Transcription regulation</keyword>
<evidence type="ECO:0000259" key="4">
    <source>
        <dbReference type="PROSITE" id="PS01124"/>
    </source>
</evidence>
<dbReference type="GO" id="GO:0003700">
    <property type="term" value="F:DNA-binding transcription factor activity"/>
    <property type="evidence" value="ECO:0007669"/>
    <property type="project" value="InterPro"/>
</dbReference>
<gene>
    <name evidence="5" type="ORF">DK847_19255</name>
</gene>
<dbReference type="Proteomes" id="UP000248795">
    <property type="component" value="Unassembled WGS sequence"/>
</dbReference>
<proteinExistence type="predicted"/>
<dbReference type="SMART" id="SM00342">
    <property type="entry name" value="HTH_ARAC"/>
    <property type="match status" value="1"/>
</dbReference>
<dbReference type="SUPFAM" id="SSF46689">
    <property type="entry name" value="Homeodomain-like"/>
    <property type="match status" value="1"/>
</dbReference>
<protein>
    <recommendedName>
        <fullName evidence="4">HTH araC/xylS-type domain-containing protein</fullName>
    </recommendedName>
</protein>
<dbReference type="InterPro" id="IPR018060">
    <property type="entry name" value="HTH_AraC"/>
</dbReference>
<dbReference type="PANTHER" id="PTHR47894:SF4">
    <property type="entry name" value="HTH-TYPE TRANSCRIPTIONAL REGULATOR GADX"/>
    <property type="match status" value="1"/>
</dbReference>
<name>A0A2W2C501_9HYPH</name>